<dbReference type="Proteomes" id="UP000033633">
    <property type="component" value="Unassembled WGS sequence"/>
</dbReference>
<proteinExistence type="predicted"/>
<feature type="region of interest" description="Disordered" evidence="1">
    <location>
        <begin position="69"/>
        <end position="112"/>
    </location>
</feature>
<dbReference type="Pfam" id="PF12266">
    <property type="entry name" value="DUF3613"/>
    <property type="match status" value="1"/>
</dbReference>
<keyword evidence="4" id="KW-1185">Reference proteome</keyword>
<evidence type="ECO:0000256" key="1">
    <source>
        <dbReference type="SAM" id="MobiDB-lite"/>
    </source>
</evidence>
<gene>
    <name evidence="3" type="ORF">KY46_12445</name>
</gene>
<dbReference type="PATRIC" id="fig|265726.11.peg.692"/>
<evidence type="ECO:0000256" key="2">
    <source>
        <dbReference type="SAM" id="SignalP"/>
    </source>
</evidence>
<dbReference type="InterPro" id="IPR022053">
    <property type="entry name" value="DUF3613"/>
</dbReference>
<sequence length="112" mass="12163">MKRTYTSLITAMAFALAGAAAPVMAETRSATDAGKISAYPATTSTAQLKPVMKSERKNMTQLWLNMQTRGQMATSQTDTLTPEAAKATQERMQQSFSHPIPDKFIQDNFGGS</sequence>
<feature type="compositionally biased region" description="Polar residues" evidence="1">
    <location>
        <begin position="69"/>
        <end position="80"/>
    </location>
</feature>
<accession>A0A0F5VCD2</accession>
<evidence type="ECO:0008006" key="5">
    <source>
        <dbReference type="Google" id="ProtNLM"/>
    </source>
</evidence>
<reference evidence="3 4" key="1">
    <citation type="submission" date="2014-12" db="EMBL/GenBank/DDBJ databases">
        <title>Mercury Reductase activity and rhizosphere competence traits in the genome of root associated Photobacterium halotolerans MELD1.</title>
        <authorList>
            <person name="Mathew D.C."/>
            <person name="Huang C.-C."/>
        </authorList>
    </citation>
    <scope>NUCLEOTIDE SEQUENCE [LARGE SCALE GENOMIC DNA]</scope>
    <source>
        <strain evidence="3 4">MELD1</strain>
    </source>
</reference>
<feature type="chain" id="PRO_5002496260" description="DUF3613 domain-containing protein" evidence="2">
    <location>
        <begin position="26"/>
        <end position="112"/>
    </location>
</feature>
<dbReference type="STRING" id="265726.KY46_12445"/>
<dbReference type="AlphaFoldDB" id="A0A0F5VCD2"/>
<dbReference type="OrthoDB" id="7068897at2"/>
<name>A0A0F5VCD2_9GAMM</name>
<protein>
    <recommendedName>
        <fullName evidence="5">DUF3613 domain-containing protein</fullName>
    </recommendedName>
</protein>
<comment type="caution">
    <text evidence="3">The sequence shown here is derived from an EMBL/GenBank/DDBJ whole genome shotgun (WGS) entry which is preliminary data.</text>
</comment>
<keyword evidence="2" id="KW-0732">Signal</keyword>
<dbReference type="EMBL" id="JWYV01000010">
    <property type="protein sequence ID" value="KKC99461.1"/>
    <property type="molecule type" value="Genomic_DNA"/>
</dbReference>
<feature type="signal peptide" evidence="2">
    <location>
        <begin position="1"/>
        <end position="25"/>
    </location>
</feature>
<organism evidence="3 4">
    <name type="scientific">Photobacterium halotolerans</name>
    <dbReference type="NCBI Taxonomy" id="265726"/>
    <lineage>
        <taxon>Bacteria</taxon>
        <taxon>Pseudomonadati</taxon>
        <taxon>Pseudomonadota</taxon>
        <taxon>Gammaproteobacteria</taxon>
        <taxon>Vibrionales</taxon>
        <taxon>Vibrionaceae</taxon>
        <taxon>Photobacterium</taxon>
    </lineage>
</organism>
<evidence type="ECO:0000313" key="3">
    <source>
        <dbReference type="EMBL" id="KKC99461.1"/>
    </source>
</evidence>
<dbReference type="RefSeq" id="WP_046220967.1">
    <property type="nucleotide sequence ID" value="NZ_JWYV01000010.1"/>
</dbReference>
<evidence type="ECO:0000313" key="4">
    <source>
        <dbReference type="Proteomes" id="UP000033633"/>
    </source>
</evidence>